<dbReference type="Proteomes" id="UP000007842">
    <property type="component" value="Plasmid pSCATT"/>
</dbReference>
<sequence>MPEPANPSQLAEKEIVAEVYEGVDSPLVELTDADQAPATPRSPRTEGADEAMPVPGKMSISLESIDVEVENQSFGMITASTGCFSNIGGPSC</sequence>
<accession>G8XH58</accession>
<reference evidence="3" key="1">
    <citation type="submission" date="2011-12" db="EMBL/GenBank/DDBJ databases">
        <title>Complete genome sequence of Streptomyces cattleya strain DSM 46488.</title>
        <authorList>
            <person name="Ou H.-Y."/>
            <person name="Li P."/>
            <person name="Zhao C."/>
            <person name="O'Hagan D."/>
            <person name="Deng Z."/>
        </authorList>
    </citation>
    <scope>NUCLEOTIDE SEQUENCE [LARGE SCALE GENOMIC DNA]</scope>
    <source>
        <strain evidence="3">ATCC 35852 / DSM 46488 / JCM 4925 / NBRC 14057 / NRRL 8057</strain>
        <plasmid evidence="3">Plasmid pSCATT</plasmid>
    </source>
</reference>
<dbReference type="HOGENOM" id="CLU_2411838_0_0_11"/>
<organism evidence="2 3">
    <name type="scientific">Streptantibioticus cattleyicolor (strain ATCC 35852 / DSM 46488 / JCM 4925 / NBRC 14057 / NRRL 8057)</name>
    <name type="common">Streptomyces cattleya</name>
    <dbReference type="NCBI Taxonomy" id="1003195"/>
    <lineage>
        <taxon>Bacteria</taxon>
        <taxon>Bacillati</taxon>
        <taxon>Actinomycetota</taxon>
        <taxon>Actinomycetes</taxon>
        <taxon>Kitasatosporales</taxon>
        <taxon>Streptomycetaceae</taxon>
        <taxon>Streptantibioticus</taxon>
    </lineage>
</organism>
<accession>F8JKF7</accession>
<proteinExistence type="predicted"/>
<keyword evidence="3" id="KW-1185">Reference proteome</keyword>
<evidence type="ECO:0000313" key="2">
    <source>
        <dbReference type="EMBL" id="AEW99776.1"/>
    </source>
</evidence>
<dbReference type="KEGG" id="sct:SCAT_p0160"/>
<dbReference type="EMBL" id="CP003229">
    <property type="protein sequence ID" value="AEW99776.1"/>
    <property type="molecule type" value="Genomic_DNA"/>
</dbReference>
<keyword evidence="2" id="KW-0614">Plasmid</keyword>
<dbReference type="OrthoDB" id="9964055at2"/>
<dbReference type="PATRIC" id="fig|1003195.11.peg.149"/>
<name>F8JKF7_STREN</name>
<feature type="region of interest" description="Disordered" evidence="1">
    <location>
        <begin position="26"/>
        <end position="55"/>
    </location>
</feature>
<dbReference type="AlphaFoldDB" id="F8JKF7"/>
<evidence type="ECO:0000313" key="3">
    <source>
        <dbReference type="Proteomes" id="UP000007842"/>
    </source>
</evidence>
<dbReference type="RefSeq" id="WP_014150615.1">
    <property type="nucleotide sequence ID" value="NC_016113.1"/>
</dbReference>
<geneLocation type="plasmid" evidence="2 3">
    <name>pSCATT</name>
</geneLocation>
<protein>
    <submittedName>
        <fullName evidence="2">Uncharacterized protein</fullName>
    </submittedName>
</protein>
<evidence type="ECO:0000256" key="1">
    <source>
        <dbReference type="SAM" id="MobiDB-lite"/>
    </source>
</evidence>
<dbReference type="KEGG" id="scy:SCATT_p15830"/>
<gene>
    <name evidence="2" type="ordered locus">SCATT_p15830</name>
</gene>